<dbReference type="RefSeq" id="WP_260794643.1">
    <property type="nucleotide sequence ID" value="NZ_CP093313.1"/>
</dbReference>
<dbReference type="Pfam" id="PF16793">
    <property type="entry name" value="RepB_primase"/>
    <property type="match status" value="1"/>
</dbReference>
<protein>
    <submittedName>
        <fullName evidence="2">RepB family DNA primase</fullName>
    </submittedName>
</protein>
<evidence type="ECO:0000259" key="1">
    <source>
        <dbReference type="Pfam" id="PF16793"/>
    </source>
</evidence>
<dbReference type="Proteomes" id="UP001059380">
    <property type="component" value="Chromosome"/>
</dbReference>
<proteinExistence type="predicted"/>
<dbReference type="EMBL" id="CP093313">
    <property type="protein sequence ID" value="UWZ85129.1"/>
    <property type="molecule type" value="Genomic_DNA"/>
</dbReference>
<evidence type="ECO:0000313" key="2">
    <source>
        <dbReference type="EMBL" id="UWZ85129.1"/>
    </source>
</evidence>
<dbReference type="Gene3D" id="3.30.70.1790">
    <property type="entry name" value="RepB DNA-primase, N-terminal domain"/>
    <property type="match status" value="1"/>
</dbReference>
<organism evidence="2 3">
    <name type="scientific">Occallatibacter riparius</name>
    <dbReference type="NCBI Taxonomy" id="1002689"/>
    <lineage>
        <taxon>Bacteria</taxon>
        <taxon>Pseudomonadati</taxon>
        <taxon>Acidobacteriota</taxon>
        <taxon>Terriglobia</taxon>
        <taxon>Terriglobales</taxon>
        <taxon>Acidobacteriaceae</taxon>
        <taxon>Occallatibacter</taxon>
    </lineage>
</organism>
<keyword evidence="3" id="KW-1185">Reference proteome</keyword>
<gene>
    <name evidence="2" type="ORF">MOP44_04095</name>
</gene>
<dbReference type="Gene3D" id="3.30.1490.240">
    <property type="entry name" value="RepB DNA-primase, N-terminal domain"/>
    <property type="match status" value="1"/>
</dbReference>
<sequence>MDRTIIAVHRMLDALAAASYDVGVLSERGMFPGHASLTKEAILTKLKFLKSQNARGAHIYVRPSGIHNLTVLDDLRQESVDRLSADGFEPCAVVETSPGNFQGWLKHHRTYESPVSTFIAQELARRYAADPSAADWRRFGRLPGFTNCKPKHRQLNGFFPFVLLRSCSGKQFTRAEAFGLEVASRYQLQQEENRLAIERRIEQQKRFPHAGRRYLNLSVERFRALPRYHDRPAAADIAFCISALSLEMPEDAIMRALEDDYLSRDLNPSRRAAYIRRTLLKARAWARL</sequence>
<feature type="domain" description="RepB-like DNA primase" evidence="1">
    <location>
        <begin position="10"/>
        <end position="187"/>
    </location>
</feature>
<name>A0A9J7BRC0_9BACT</name>
<dbReference type="InterPro" id="IPR039459">
    <property type="entry name" value="RepB-like_DNA_primase_dom"/>
</dbReference>
<reference evidence="2" key="1">
    <citation type="submission" date="2021-04" db="EMBL/GenBank/DDBJ databases">
        <title>Phylogenetic analysis of Acidobacteriaceae.</title>
        <authorList>
            <person name="Qiu L."/>
            <person name="Zhang Q."/>
        </authorList>
    </citation>
    <scope>NUCLEOTIDE SEQUENCE</scope>
    <source>
        <strain evidence="2">DSM 25168</strain>
    </source>
</reference>
<dbReference type="KEGG" id="orp:MOP44_04095"/>
<accession>A0A9J7BRC0</accession>
<dbReference type="AlphaFoldDB" id="A0A9J7BRC0"/>
<evidence type="ECO:0000313" key="3">
    <source>
        <dbReference type="Proteomes" id="UP001059380"/>
    </source>
</evidence>